<name>J9FRI2_9ZZZZ</name>
<sequence length="30" mass="3579">MGREKDIVYRYDGSWQGFLCCVFASVYQKE</sequence>
<reference evidence="1" key="1">
    <citation type="journal article" date="2012" name="PLoS ONE">
        <title>Gene sets for utilization of primary and secondary nutrition supplies in the distal gut of endangered iberian lynx.</title>
        <authorList>
            <person name="Alcaide M."/>
            <person name="Messina E."/>
            <person name="Richter M."/>
            <person name="Bargiela R."/>
            <person name="Peplies J."/>
            <person name="Huws S.A."/>
            <person name="Newbold C.J."/>
            <person name="Golyshin P.N."/>
            <person name="Simon M.A."/>
            <person name="Lopez G."/>
            <person name="Yakimov M.M."/>
            <person name="Ferrer M."/>
        </authorList>
    </citation>
    <scope>NUCLEOTIDE SEQUENCE</scope>
</reference>
<evidence type="ECO:0000313" key="1">
    <source>
        <dbReference type="EMBL" id="EJW89999.1"/>
    </source>
</evidence>
<organism evidence="1">
    <name type="scientific">gut metagenome</name>
    <dbReference type="NCBI Taxonomy" id="749906"/>
    <lineage>
        <taxon>unclassified sequences</taxon>
        <taxon>metagenomes</taxon>
        <taxon>organismal metagenomes</taxon>
    </lineage>
</organism>
<feature type="non-terminal residue" evidence="1">
    <location>
        <position position="30"/>
    </location>
</feature>
<dbReference type="AlphaFoldDB" id="J9FRI2"/>
<proteinExistence type="predicted"/>
<dbReference type="EMBL" id="AMCI01009123">
    <property type="protein sequence ID" value="EJW89999.1"/>
    <property type="molecule type" value="Genomic_DNA"/>
</dbReference>
<comment type="caution">
    <text evidence="1">The sequence shown here is derived from an EMBL/GenBank/DDBJ whole genome shotgun (WGS) entry which is preliminary data.</text>
</comment>
<gene>
    <name evidence="1" type="ORF">EVA_21894</name>
</gene>
<protein>
    <submittedName>
        <fullName evidence="1">Uncharacterized protein</fullName>
    </submittedName>
</protein>
<accession>J9FRI2</accession>